<dbReference type="SMART" id="SM00184">
    <property type="entry name" value="RING"/>
    <property type="match status" value="1"/>
</dbReference>
<accession>A0ABP0PJ79</accession>
<keyword evidence="1" id="KW-0479">Metal-binding</keyword>
<keyword evidence="7" id="KW-1185">Reference proteome</keyword>
<proteinExistence type="predicted"/>
<evidence type="ECO:0000256" key="4">
    <source>
        <dbReference type="PROSITE-ProRule" id="PRU00175"/>
    </source>
</evidence>
<dbReference type="PANTHER" id="PTHR22763:SF192">
    <property type="entry name" value="RING-TYPE DOMAIN-CONTAINING PROTEIN"/>
    <property type="match status" value="1"/>
</dbReference>
<evidence type="ECO:0000259" key="5">
    <source>
        <dbReference type="PROSITE" id="PS50089"/>
    </source>
</evidence>
<keyword evidence="3" id="KW-0862">Zinc</keyword>
<sequence>MPADLKWKQSLPALRTMTWLQITVGIFARKVVCATCICQSKDQRSMPSVERFNDDDLGMLVRKRCEFALECAICLADVLAGEDTIQLPCAARHVFHDECARSWLSRNVTCPLCRVDVRALIRSQRRMDLEADALAAPVSDPPSPRNSPRAFGYTRDGGVITRYEPRPPAEVGRPHYIPVDLHHVAELVEVEYPDRGTARVWRVPRGL</sequence>
<dbReference type="Gene3D" id="3.30.40.10">
    <property type="entry name" value="Zinc/RING finger domain, C3HC4 (zinc finger)"/>
    <property type="match status" value="1"/>
</dbReference>
<reference evidence="6 7" key="1">
    <citation type="submission" date="2024-02" db="EMBL/GenBank/DDBJ databases">
        <authorList>
            <person name="Chen Y."/>
            <person name="Shah S."/>
            <person name="Dougan E. K."/>
            <person name="Thang M."/>
            <person name="Chan C."/>
        </authorList>
    </citation>
    <scope>NUCLEOTIDE SEQUENCE [LARGE SCALE GENOMIC DNA]</scope>
</reference>
<keyword evidence="2 4" id="KW-0863">Zinc-finger</keyword>
<dbReference type="Proteomes" id="UP001642484">
    <property type="component" value="Unassembled WGS sequence"/>
</dbReference>
<dbReference type="SUPFAM" id="SSF57850">
    <property type="entry name" value="RING/U-box"/>
    <property type="match status" value="1"/>
</dbReference>
<feature type="domain" description="RING-type" evidence="5">
    <location>
        <begin position="71"/>
        <end position="114"/>
    </location>
</feature>
<evidence type="ECO:0000256" key="3">
    <source>
        <dbReference type="ARBA" id="ARBA00022833"/>
    </source>
</evidence>
<dbReference type="SMART" id="SM00744">
    <property type="entry name" value="RINGv"/>
    <property type="match status" value="1"/>
</dbReference>
<evidence type="ECO:0000313" key="6">
    <source>
        <dbReference type="EMBL" id="CAK9075592.1"/>
    </source>
</evidence>
<name>A0ABP0PJ79_9DINO</name>
<dbReference type="EMBL" id="CAXAMN010023151">
    <property type="protein sequence ID" value="CAK9075592.1"/>
    <property type="molecule type" value="Genomic_DNA"/>
</dbReference>
<organism evidence="6 7">
    <name type="scientific">Durusdinium trenchii</name>
    <dbReference type="NCBI Taxonomy" id="1381693"/>
    <lineage>
        <taxon>Eukaryota</taxon>
        <taxon>Sar</taxon>
        <taxon>Alveolata</taxon>
        <taxon>Dinophyceae</taxon>
        <taxon>Suessiales</taxon>
        <taxon>Symbiodiniaceae</taxon>
        <taxon>Durusdinium</taxon>
    </lineage>
</organism>
<dbReference type="InterPro" id="IPR050731">
    <property type="entry name" value="HRD1_E3_ubiq-ligases"/>
</dbReference>
<dbReference type="InterPro" id="IPR001841">
    <property type="entry name" value="Znf_RING"/>
</dbReference>
<gene>
    <name evidence="6" type="ORF">CCMP2556_LOCUS37223</name>
</gene>
<dbReference type="InterPro" id="IPR011016">
    <property type="entry name" value="Znf_RING-CH"/>
</dbReference>
<dbReference type="InterPro" id="IPR013083">
    <property type="entry name" value="Znf_RING/FYVE/PHD"/>
</dbReference>
<evidence type="ECO:0000313" key="7">
    <source>
        <dbReference type="Proteomes" id="UP001642484"/>
    </source>
</evidence>
<evidence type="ECO:0000256" key="2">
    <source>
        <dbReference type="ARBA" id="ARBA00022771"/>
    </source>
</evidence>
<evidence type="ECO:0000256" key="1">
    <source>
        <dbReference type="ARBA" id="ARBA00022723"/>
    </source>
</evidence>
<dbReference type="PANTHER" id="PTHR22763">
    <property type="entry name" value="RING ZINC FINGER PROTEIN"/>
    <property type="match status" value="1"/>
</dbReference>
<dbReference type="PROSITE" id="PS50089">
    <property type="entry name" value="ZF_RING_2"/>
    <property type="match status" value="1"/>
</dbReference>
<protein>
    <recommendedName>
        <fullName evidence="5">RING-type domain-containing protein</fullName>
    </recommendedName>
</protein>
<comment type="caution">
    <text evidence="6">The sequence shown here is derived from an EMBL/GenBank/DDBJ whole genome shotgun (WGS) entry which is preliminary data.</text>
</comment>
<dbReference type="Pfam" id="PF13639">
    <property type="entry name" value="zf-RING_2"/>
    <property type="match status" value="1"/>
</dbReference>